<dbReference type="InterPro" id="IPR032808">
    <property type="entry name" value="DoxX"/>
</dbReference>
<evidence type="ECO:0000256" key="5">
    <source>
        <dbReference type="SAM" id="Phobius"/>
    </source>
</evidence>
<dbReference type="EMBL" id="JACHWS010000001">
    <property type="protein sequence ID" value="MBB3036000.1"/>
    <property type="molecule type" value="Genomic_DNA"/>
</dbReference>
<dbReference type="GO" id="GO:0016020">
    <property type="term" value="C:membrane"/>
    <property type="evidence" value="ECO:0007669"/>
    <property type="project" value="UniProtKB-SubCell"/>
</dbReference>
<evidence type="ECO:0000256" key="3">
    <source>
        <dbReference type="ARBA" id="ARBA00022989"/>
    </source>
</evidence>
<dbReference type="AlphaFoldDB" id="A0A839RHV8"/>
<proteinExistence type="predicted"/>
<dbReference type="OrthoDB" id="3576439at2"/>
<evidence type="ECO:0000256" key="2">
    <source>
        <dbReference type="ARBA" id="ARBA00022692"/>
    </source>
</evidence>
<name>A0A839RHV8_9ACTN</name>
<keyword evidence="3 5" id="KW-1133">Transmembrane helix</keyword>
<comment type="subcellular location">
    <subcellularLocation>
        <location evidence="1">Membrane</location>
        <topology evidence="1">Multi-pass membrane protein</topology>
    </subcellularLocation>
</comment>
<comment type="caution">
    <text evidence="6">The sequence shown here is derived from an EMBL/GenBank/DDBJ whole genome shotgun (WGS) entry which is preliminary data.</text>
</comment>
<dbReference type="Pfam" id="PF13564">
    <property type="entry name" value="DoxX_2"/>
    <property type="match status" value="1"/>
</dbReference>
<keyword evidence="4 5" id="KW-0472">Membrane</keyword>
<evidence type="ECO:0000256" key="1">
    <source>
        <dbReference type="ARBA" id="ARBA00004141"/>
    </source>
</evidence>
<organism evidence="6 7">
    <name type="scientific">Hoyosella altamirensis</name>
    <dbReference type="NCBI Taxonomy" id="616997"/>
    <lineage>
        <taxon>Bacteria</taxon>
        <taxon>Bacillati</taxon>
        <taxon>Actinomycetota</taxon>
        <taxon>Actinomycetes</taxon>
        <taxon>Mycobacteriales</taxon>
        <taxon>Hoyosellaceae</taxon>
        <taxon>Hoyosella</taxon>
    </lineage>
</organism>
<keyword evidence="7" id="KW-1185">Reference proteome</keyword>
<evidence type="ECO:0000313" key="7">
    <source>
        <dbReference type="Proteomes" id="UP000567922"/>
    </source>
</evidence>
<gene>
    <name evidence="6" type="ORF">FHU29_000434</name>
</gene>
<evidence type="ECO:0000256" key="4">
    <source>
        <dbReference type="ARBA" id="ARBA00023136"/>
    </source>
</evidence>
<evidence type="ECO:0000313" key="6">
    <source>
        <dbReference type="EMBL" id="MBB3036000.1"/>
    </source>
</evidence>
<feature type="transmembrane region" description="Helical" evidence="5">
    <location>
        <begin position="21"/>
        <end position="39"/>
    </location>
</feature>
<accession>A0A839RHV8</accession>
<feature type="transmembrane region" description="Helical" evidence="5">
    <location>
        <begin position="107"/>
        <end position="127"/>
    </location>
</feature>
<reference evidence="6 7" key="1">
    <citation type="submission" date="2020-08" db="EMBL/GenBank/DDBJ databases">
        <title>Sequencing the genomes of 1000 actinobacteria strains.</title>
        <authorList>
            <person name="Klenk H.-P."/>
        </authorList>
    </citation>
    <scope>NUCLEOTIDE SEQUENCE [LARGE SCALE GENOMIC DNA]</scope>
    <source>
        <strain evidence="6 7">DSM 45258</strain>
    </source>
</reference>
<dbReference type="RefSeq" id="WP_083962223.1">
    <property type="nucleotide sequence ID" value="NZ_BDDI01000005.1"/>
</dbReference>
<sequence length="140" mass="15015">MSQSTLVREPATTPHPLRTTGRWALSILFGALFAYSGAVKLAGDPEQVEGFEELGWGQWFRYFIGAAEVAGGIGLLIPALAALAAAGLAIIMTGATFVHLLDEHPAYLALIPAVLGVVLVLMVRANWHRTPSAIRRALRR</sequence>
<keyword evidence="2 5" id="KW-0812">Transmembrane</keyword>
<dbReference type="Proteomes" id="UP000567922">
    <property type="component" value="Unassembled WGS sequence"/>
</dbReference>
<protein>
    <submittedName>
        <fullName evidence="6">Putative membrane protein YphA (DoxX/SURF4 family)</fullName>
    </submittedName>
</protein>